<dbReference type="Pfam" id="PF08937">
    <property type="entry name" value="ThsB_TIR"/>
    <property type="match status" value="1"/>
</dbReference>
<evidence type="ECO:0000259" key="1">
    <source>
        <dbReference type="Pfam" id="PF08937"/>
    </source>
</evidence>
<evidence type="ECO:0000313" key="2">
    <source>
        <dbReference type="EMBL" id="NMQ30319.1"/>
    </source>
</evidence>
<keyword evidence="3" id="KW-1185">Reference proteome</keyword>
<reference evidence="2 3" key="1">
    <citation type="submission" date="2019-03" db="EMBL/GenBank/DDBJ databases">
        <title>Metabolic reconstructions from genomes of highly enriched 'Candidatus Accumulibacter' and 'Candidatus Competibacter' bioreactor populations.</title>
        <authorList>
            <person name="Annavajhala M.K."/>
            <person name="Welles L."/>
            <person name="Abbas B."/>
            <person name="Sorokin D."/>
            <person name="Park H."/>
            <person name="Van Loosdrecht M."/>
            <person name="Chandran K."/>
        </authorList>
    </citation>
    <scope>NUCLEOTIDE SEQUENCE [LARGE SCALE GENOMIC DNA]</scope>
    <source>
        <strain evidence="2 3">SBR_S</strain>
    </source>
</reference>
<gene>
    <name evidence="2" type="ORF">E4Q23_22705</name>
</gene>
<comment type="caution">
    <text evidence="2">The sequence shown here is derived from an EMBL/GenBank/DDBJ whole genome shotgun (WGS) entry which is preliminary data.</text>
</comment>
<dbReference type="EMBL" id="SPMY01000124">
    <property type="protein sequence ID" value="NMQ30319.1"/>
    <property type="molecule type" value="Genomic_DNA"/>
</dbReference>
<dbReference type="Proteomes" id="UP000749010">
    <property type="component" value="Unassembled WGS sequence"/>
</dbReference>
<evidence type="ECO:0000313" key="3">
    <source>
        <dbReference type="Proteomes" id="UP000749010"/>
    </source>
</evidence>
<dbReference type="Gene3D" id="3.40.50.10140">
    <property type="entry name" value="Toll/interleukin-1 receptor homology (TIR) domain"/>
    <property type="match status" value="1"/>
</dbReference>
<name>A0ABX1U539_9PROT</name>
<proteinExistence type="predicted"/>
<sequence length="476" mass="52243">MSIPSIPVAPGFPSGSGATEATPSADVFDAFLSYSTRGNYHLSRRVEAFLEGFHKRVAAGGQQVRALQVCRDGSDFRQWLLPRTGEVPDSVWRRIESALQHCRRLVVLCSHETASSSWVDREVAWMLKTRGPDHVWLAIAAGTDPSTQPDGIVPPAAIAAGLHTRQIWYDLRQWRGLRGDSIRDAEDELVRLAVDLLDLPADKHPGLAAVWQREETRRRRRQAMQTMTAAAAVVAGAGLAAWQFNEASNRALQAQASSQVRVAEAALERSPLLGTLVALEWQPQYLPADAMGMSWRLLGSEIPQARIRGHERGVVKAGWLPDGRVWAVDRIGVVSLSPADGQGKSSRLVPRSPAKVEAVQASADGKRLWVAEATGTLREVQIEGDRLLDAGVACRLPAGDVRHLSVAPGGRWLLLSGYQHRVYSCDLQRHGESAYAWPISGRLALAWFDAVHDSWLMMSDGGDLWQARGNDREAKR</sequence>
<dbReference type="InterPro" id="IPR015032">
    <property type="entry name" value="ThsB__TIR-like_domain"/>
</dbReference>
<dbReference type="Gene3D" id="2.130.10.10">
    <property type="entry name" value="YVTN repeat-like/Quinoprotein amine dehydrogenase"/>
    <property type="match status" value="1"/>
</dbReference>
<organism evidence="2 3">
    <name type="scientific">Candidatus Accumulibacter phosphatis</name>
    <dbReference type="NCBI Taxonomy" id="327160"/>
    <lineage>
        <taxon>Bacteria</taxon>
        <taxon>Pseudomonadati</taxon>
        <taxon>Pseudomonadota</taxon>
        <taxon>Betaproteobacteria</taxon>
        <taxon>Candidatus Accumulibacter</taxon>
    </lineage>
</organism>
<dbReference type="InterPro" id="IPR015943">
    <property type="entry name" value="WD40/YVTN_repeat-like_dom_sf"/>
</dbReference>
<dbReference type="InterPro" id="IPR035897">
    <property type="entry name" value="Toll_tir_struct_dom_sf"/>
</dbReference>
<accession>A0ABX1U539</accession>
<dbReference type="SUPFAM" id="SSF52200">
    <property type="entry name" value="Toll/Interleukin receptor TIR domain"/>
    <property type="match status" value="1"/>
</dbReference>
<feature type="non-terminal residue" evidence="2">
    <location>
        <position position="476"/>
    </location>
</feature>
<dbReference type="SUPFAM" id="SSF101898">
    <property type="entry name" value="NHL repeat"/>
    <property type="match status" value="1"/>
</dbReference>
<feature type="domain" description="Thoeris protein ThsB TIR-like" evidence="1">
    <location>
        <begin position="72"/>
        <end position="128"/>
    </location>
</feature>
<protein>
    <recommendedName>
        <fullName evidence="1">Thoeris protein ThsB TIR-like domain-containing protein</fullName>
    </recommendedName>
</protein>